<dbReference type="InterPro" id="IPR015388">
    <property type="entry name" value="FCP1_C"/>
</dbReference>
<evidence type="ECO:0000256" key="13">
    <source>
        <dbReference type="PROSITE-ProRule" id="PRU00042"/>
    </source>
</evidence>
<evidence type="ECO:0000256" key="9">
    <source>
        <dbReference type="ARBA" id="ARBA00023242"/>
    </source>
</evidence>
<dbReference type="PANTHER" id="PTHR23081">
    <property type="entry name" value="RNA POLYMERASE II CTD PHOSPHATASE"/>
    <property type="match status" value="1"/>
</dbReference>
<feature type="compositionally biased region" description="Basic and acidic residues" evidence="14">
    <location>
        <begin position="433"/>
        <end position="443"/>
    </location>
</feature>
<evidence type="ECO:0000256" key="11">
    <source>
        <dbReference type="ARBA" id="ARBA00047761"/>
    </source>
</evidence>
<keyword evidence="4" id="KW-0677">Repeat</keyword>
<feature type="domain" description="BTB" evidence="15">
    <location>
        <begin position="969"/>
        <end position="1033"/>
    </location>
</feature>
<evidence type="ECO:0000256" key="3">
    <source>
        <dbReference type="ARBA" id="ARBA00022723"/>
    </source>
</evidence>
<evidence type="ECO:0000256" key="6">
    <source>
        <dbReference type="ARBA" id="ARBA00022801"/>
    </source>
</evidence>
<feature type="compositionally biased region" description="Polar residues" evidence="14">
    <location>
        <begin position="1196"/>
        <end position="1209"/>
    </location>
</feature>
<dbReference type="SUPFAM" id="SSF54695">
    <property type="entry name" value="POZ domain"/>
    <property type="match status" value="1"/>
</dbReference>
<dbReference type="PROSITE" id="PS50172">
    <property type="entry name" value="BRCT"/>
    <property type="match status" value="1"/>
</dbReference>
<feature type="compositionally biased region" description="Low complexity" evidence="14">
    <location>
        <begin position="888"/>
        <end position="904"/>
    </location>
</feature>
<feature type="region of interest" description="Disordered" evidence="14">
    <location>
        <begin position="726"/>
        <end position="788"/>
    </location>
</feature>
<dbReference type="PROSITE" id="PS50097">
    <property type="entry name" value="BTB"/>
    <property type="match status" value="1"/>
</dbReference>
<dbReference type="SUPFAM" id="SSF56784">
    <property type="entry name" value="HAD-like"/>
    <property type="match status" value="1"/>
</dbReference>
<dbReference type="SMART" id="SM00355">
    <property type="entry name" value="ZnF_C2H2"/>
    <property type="match status" value="3"/>
</dbReference>
<dbReference type="CDD" id="cd17729">
    <property type="entry name" value="BRCT_CTDP1"/>
    <property type="match status" value="1"/>
</dbReference>
<feature type="compositionally biased region" description="Acidic residues" evidence="14">
    <location>
        <begin position="512"/>
        <end position="526"/>
    </location>
</feature>
<dbReference type="Gene3D" id="3.40.50.10190">
    <property type="entry name" value="BRCT domain"/>
    <property type="match status" value="1"/>
</dbReference>
<evidence type="ECO:0000256" key="10">
    <source>
        <dbReference type="ARBA" id="ARBA00040602"/>
    </source>
</evidence>
<feature type="region of interest" description="Disordered" evidence="14">
    <location>
        <begin position="1062"/>
        <end position="1118"/>
    </location>
</feature>
<dbReference type="Gene3D" id="3.30.160.60">
    <property type="entry name" value="Classic Zinc Finger"/>
    <property type="match status" value="1"/>
</dbReference>
<feature type="domain" description="C2H2-type" evidence="16">
    <location>
        <begin position="1410"/>
        <end position="1436"/>
    </location>
</feature>
<evidence type="ECO:0000256" key="12">
    <source>
        <dbReference type="ARBA" id="ARBA00048336"/>
    </source>
</evidence>
<feature type="compositionally biased region" description="Low complexity" evidence="14">
    <location>
        <begin position="1529"/>
        <end position="1552"/>
    </location>
</feature>
<dbReference type="PROSITE" id="PS50157">
    <property type="entry name" value="ZINC_FINGER_C2H2_2"/>
    <property type="match status" value="3"/>
</dbReference>
<keyword evidence="20" id="KW-1185">Reference proteome</keyword>
<dbReference type="Gene3D" id="1.10.287.10">
    <property type="entry name" value="S15/NS1, RNA-binding"/>
    <property type="match status" value="1"/>
</dbReference>
<dbReference type="Pfam" id="PF26077">
    <property type="entry name" value="BSH_Fcp1"/>
    <property type="match status" value="1"/>
</dbReference>
<feature type="compositionally biased region" description="Polar residues" evidence="14">
    <location>
        <begin position="1105"/>
        <end position="1116"/>
    </location>
</feature>
<dbReference type="PROSITE" id="PS50969">
    <property type="entry name" value="FCP1"/>
    <property type="match status" value="1"/>
</dbReference>
<dbReference type="InterPro" id="IPR036236">
    <property type="entry name" value="Znf_C2H2_sf"/>
</dbReference>
<name>A0A9D3NML5_9TELE</name>
<dbReference type="PROSITE" id="PS00028">
    <property type="entry name" value="ZINC_FINGER_C2H2_1"/>
    <property type="match status" value="1"/>
</dbReference>
<feature type="region of interest" description="Disordered" evidence="14">
    <location>
        <begin position="805"/>
        <end position="904"/>
    </location>
</feature>
<gene>
    <name evidence="19" type="ORF">KOW79_010628</name>
</gene>
<protein>
    <recommendedName>
        <fullName evidence="10">RNA polymerase II subunit A C-terminal domain phosphatase</fullName>
        <ecNumber evidence="2">3.1.3.16</ecNumber>
    </recommendedName>
</protein>
<dbReference type="PANTHER" id="PTHR23081:SF36">
    <property type="entry name" value="RNA POLYMERASE II SUBUNIT A C-TERMINAL DOMAIN PHOSPHATASE"/>
    <property type="match status" value="1"/>
</dbReference>
<dbReference type="InterPro" id="IPR058785">
    <property type="entry name" value="BSH_FCP1"/>
</dbReference>
<dbReference type="Pfam" id="PF03031">
    <property type="entry name" value="NIF"/>
    <property type="match status" value="1"/>
</dbReference>
<dbReference type="InterPro" id="IPR013087">
    <property type="entry name" value="Znf_C2H2_type"/>
</dbReference>
<dbReference type="Gene3D" id="3.30.710.10">
    <property type="entry name" value="Potassium Channel Kv1.1, Chain A"/>
    <property type="match status" value="1"/>
</dbReference>
<dbReference type="NCBIfam" id="TIGR02250">
    <property type="entry name" value="FCP1_euk"/>
    <property type="match status" value="1"/>
</dbReference>
<dbReference type="GO" id="GO:0008420">
    <property type="term" value="F:RNA polymerase II CTD heptapeptide repeat phosphatase activity"/>
    <property type="evidence" value="ECO:0007669"/>
    <property type="project" value="InterPro"/>
</dbReference>
<evidence type="ECO:0000313" key="20">
    <source>
        <dbReference type="Proteomes" id="UP000824219"/>
    </source>
</evidence>
<feature type="domain" description="BRCT" evidence="17">
    <location>
        <begin position="569"/>
        <end position="668"/>
    </location>
</feature>
<keyword evidence="3" id="KW-0479">Metal-binding</keyword>
<dbReference type="Gene3D" id="2.40.50.100">
    <property type="match status" value="1"/>
</dbReference>
<feature type="domain" description="C2H2-type" evidence="16">
    <location>
        <begin position="1437"/>
        <end position="1464"/>
    </location>
</feature>
<feature type="domain" description="FCP1 homology" evidence="18">
    <location>
        <begin position="176"/>
        <end position="341"/>
    </location>
</feature>
<sequence>MEKPADSGGAAAAPVGLRMEVTEIRLPAGARAVRLREWKVEPGALVKVDSVVALCVAIPTDTECGSEDREQPKRRLAEKKVKSDRAGVVRELCYQLGEVISPGDVIARIEECSHPIVMKGLCAECGQDLTQLQNRNGKQQNPISTAMVSMVHSVPELMVSSEQAEQLGREDQKRLHRNRKLVLMVDLDQTLIHTTEQHCQHMSTKGIFHFQLGRGEPMLHTRLRPYCKEFLEKISKMYELHVFTFGSRLYAHTIAGFLDPEKKLFSHRILSRDECIDPFSKTGNLRNLFPCGDSMVCIIDDREDVWKFAPNLITVKKYVYFKGTGDINAPPGSREAQLAKKSAGNPAGQPIENPNASRSSADEGKNIVHRKQDKDKKSPQDEMSTSVSDAQGASASQRTSDGKRTEKLSNKCEVKADESGESVDQENVADSSDSVKAHNKNDQLSESQPTSVGEECCGTEENGDAGSVCDVDEESLGDNGCSDKKETETESQNSEQSGVTMGEESLDHSMVDEEEEEEEEEEDLDQDDHLIYLQEILLRIHNEYYSRYETYLRGDCSDMPDIRKIIPELKGSSLAGTNVVFSGLYPTNYPMERTRENYHAKALGATISKSLVLNAKDPDCTTHLIAARAGTEKVRQAQVCKHVHVVNPDWLWACLERWERVEEQLFPLKEDYTKSQRSNSPSPFPDVQESFPAPVIDPVSIQPKCPLPPELHTYDSVTGKLIRRGPQVPASAQKSSVTPPGHEVHLNFRDSRFLQQEDVDSSRADDEQPAPARRKRQPSLSETLPLYTLCKEDLDSMDREVDDILGEESDNDSEGKEKEERDEEDEESSRQSAETADYHQILRTSVKDTSSSTSKQVSGHTGVIPRGHKRKLPDVREDDDDKDGDLASQSSKESNEDGSSSEADEMAAALEAELNDFIFFRGMQSATEENSCDGTSGVPTGPVVQVCFPNVQTCVLDSLNRQREDGQLCDLSIHVQGHVFKAHRCVLAASSPYFHDQVLLKNMSTVSIPAVMDPLAFERVLRCAYTGQLQMLREDIVNYLTIGSVLQMWHIVDKCTELLREDKGGSSGPQGVAPSSESAQCSRDSYAGEGHAQSVAPPLTRPSLIESQSPSSTNYFSPKDASFGGAMASTGTVGDGGMHSTPNYCMPSSQEDAFLIDEEEEEDEELVYPRKQEQGSGRRKKPTLASDQEMGVSDSFGVSSYQDLESSPPQKRPMYSQPSIMPRKQWVVVKTERSRDDDFIVVSGEEGGENEDEQELELTKERERERTFNISNVRTLSADLSSRDDMEAQVDYCQSPEDYLKVESGLMDQASSQHSLENPSQSGSRAVNALLSSVQSAAARTQLFPLDMQGNQILLYNQSSPTVGLQEALPGVSLKGASEHGTVHLPGQGGMDGGLDGLDGNGAGTAGKVFMCHCGKRFTHKSMRDRHINMHLDLRPFHCPVCSKKFKMKHHLTEHMKTHTGLKPYDCLSCGKKFMWRDSFMRHRSHCERHGGTNEAQGSEGSVISPQNHLQLQPSGNKGTQGSAGGRSGVPVMSPHHSSSSSSSSSSRSGLSMAVPGSLLGVNPQSGLYGHGAGVLGLDVSQSECGDDISEVCIGENSIT</sequence>
<dbReference type="SUPFAM" id="SSF57667">
    <property type="entry name" value="beta-beta-alpha zinc fingers"/>
    <property type="match status" value="1"/>
</dbReference>
<feature type="region of interest" description="Disordered" evidence="14">
    <location>
        <begin position="1488"/>
        <end position="1552"/>
    </location>
</feature>
<feature type="domain" description="C2H2-type" evidence="16">
    <location>
        <begin position="1465"/>
        <end position="1495"/>
    </location>
</feature>
<comment type="caution">
    <text evidence="19">The sequence shown here is derived from an EMBL/GenBank/DDBJ whole genome shotgun (WGS) entry which is preliminary data.</text>
</comment>
<feature type="compositionally biased region" description="Polar residues" evidence="14">
    <location>
        <begin position="1494"/>
        <end position="1521"/>
    </location>
</feature>
<keyword evidence="5 13" id="KW-0863">Zinc-finger</keyword>
<evidence type="ECO:0000256" key="7">
    <source>
        <dbReference type="ARBA" id="ARBA00022833"/>
    </source>
</evidence>
<dbReference type="SUPFAM" id="SSF52113">
    <property type="entry name" value="BRCT domain"/>
    <property type="match status" value="1"/>
</dbReference>
<feature type="compositionally biased region" description="Basic and acidic residues" evidence="14">
    <location>
        <begin position="400"/>
        <end position="418"/>
    </location>
</feature>
<dbReference type="Pfam" id="PF09309">
    <property type="entry name" value="FCP1_C"/>
    <property type="match status" value="1"/>
</dbReference>
<evidence type="ECO:0000256" key="8">
    <source>
        <dbReference type="ARBA" id="ARBA00022912"/>
    </source>
</evidence>
<evidence type="ECO:0000256" key="14">
    <source>
        <dbReference type="SAM" id="MobiDB-lite"/>
    </source>
</evidence>
<dbReference type="InterPro" id="IPR011333">
    <property type="entry name" value="SKP1/BTB/POZ_sf"/>
</dbReference>
<accession>A0A9D3NML5</accession>
<dbReference type="InterPro" id="IPR036412">
    <property type="entry name" value="HAD-like_sf"/>
</dbReference>
<dbReference type="OrthoDB" id="10249888at2759"/>
<keyword evidence="6" id="KW-0378">Hydrolase</keyword>
<comment type="subcellular location">
    <subcellularLocation>
        <location evidence="1">Nucleus</location>
    </subcellularLocation>
</comment>
<reference evidence="19 20" key="1">
    <citation type="submission" date="2021-06" db="EMBL/GenBank/DDBJ databases">
        <title>Chromosome-level genome assembly of the red-tail catfish (Hemibagrus wyckioides).</title>
        <authorList>
            <person name="Shao F."/>
        </authorList>
    </citation>
    <scope>NUCLEOTIDE SEQUENCE [LARGE SCALE GENOMIC DNA]</scope>
    <source>
        <strain evidence="19">EC202008001</strain>
        <tissue evidence="19">Blood</tissue>
    </source>
</reference>
<dbReference type="SMART" id="SM00577">
    <property type="entry name" value="CPDc"/>
    <property type="match status" value="1"/>
</dbReference>
<feature type="compositionally biased region" description="Polar residues" evidence="14">
    <location>
        <begin position="1073"/>
        <end position="1083"/>
    </location>
</feature>
<organism evidence="19 20">
    <name type="scientific">Hemibagrus wyckioides</name>
    <dbReference type="NCBI Taxonomy" id="337641"/>
    <lineage>
        <taxon>Eukaryota</taxon>
        <taxon>Metazoa</taxon>
        <taxon>Chordata</taxon>
        <taxon>Craniata</taxon>
        <taxon>Vertebrata</taxon>
        <taxon>Euteleostomi</taxon>
        <taxon>Actinopterygii</taxon>
        <taxon>Neopterygii</taxon>
        <taxon>Teleostei</taxon>
        <taxon>Ostariophysi</taxon>
        <taxon>Siluriformes</taxon>
        <taxon>Bagridae</taxon>
        <taxon>Hemibagrus</taxon>
    </lineage>
</organism>
<feature type="region of interest" description="Disordered" evidence="14">
    <location>
        <begin position="672"/>
        <end position="692"/>
    </location>
</feature>
<evidence type="ECO:0000256" key="2">
    <source>
        <dbReference type="ARBA" id="ARBA00013081"/>
    </source>
</evidence>
<keyword evidence="8" id="KW-0904">Protein phosphatase</keyword>
<dbReference type="FunFam" id="3.30.160.60:FF:000145">
    <property type="entry name" value="Zinc finger protein 574"/>
    <property type="match status" value="1"/>
</dbReference>
<evidence type="ECO:0000259" key="18">
    <source>
        <dbReference type="PROSITE" id="PS50969"/>
    </source>
</evidence>
<keyword evidence="9" id="KW-0539">Nucleus</keyword>
<dbReference type="GO" id="GO:0008270">
    <property type="term" value="F:zinc ion binding"/>
    <property type="evidence" value="ECO:0007669"/>
    <property type="project" value="UniProtKB-KW"/>
</dbReference>
<dbReference type="InterPro" id="IPR001357">
    <property type="entry name" value="BRCT_dom"/>
</dbReference>
<evidence type="ECO:0000256" key="4">
    <source>
        <dbReference type="ARBA" id="ARBA00022737"/>
    </source>
</evidence>
<evidence type="ECO:0000259" key="16">
    <source>
        <dbReference type="PROSITE" id="PS50157"/>
    </source>
</evidence>
<dbReference type="InterPro" id="IPR000210">
    <property type="entry name" value="BTB/POZ_dom"/>
</dbReference>
<dbReference type="InterPro" id="IPR023214">
    <property type="entry name" value="HAD_sf"/>
</dbReference>
<evidence type="ECO:0000259" key="15">
    <source>
        <dbReference type="PROSITE" id="PS50097"/>
    </source>
</evidence>
<dbReference type="EC" id="3.1.3.16" evidence="2"/>
<comment type="catalytic activity">
    <reaction evidence="11">
        <text>O-phospho-L-seryl-[protein] + H2O = L-seryl-[protein] + phosphate</text>
        <dbReference type="Rhea" id="RHEA:20629"/>
        <dbReference type="Rhea" id="RHEA-COMP:9863"/>
        <dbReference type="Rhea" id="RHEA-COMP:11604"/>
        <dbReference type="ChEBI" id="CHEBI:15377"/>
        <dbReference type="ChEBI" id="CHEBI:29999"/>
        <dbReference type="ChEBI" id="CHEBI:43474"/>
        <dbReference type="ChEBI" id="CHEBI:83421"/>
        <dbReference type="EC" id="3.1.3.16"/>
    </reaction>
</comment>
<dbReference type="EMBL" id="JAHKSW010000012">
    <property type="protein sequence ID" value="KAG7325703.1"/>
    <property type="molecule type" value="Genomic_DNA"/>
</dbReference>
<feature type="compositionally biased region" description="Basic and acidic residues" evidence="14">
    <location>
        <begin position="360"/>
        <end position="380"/>
    </location>
</feature>
<dbReference type="SMART" id="SM00292">
    <property type="entry name" value="BRCT"/>
    <property type="match status" value="1"/>
</dbReference>
<dbReference type="InterPro" id="IPR011947">
    <property type="entry name" value="FCP1_euk"/>
</dbReference>
<dbReference type="FunFam" id="3.40.50.1000:FF:000040">
    <property type="entry name" value="RNA polymerase II subunit A C-terminal domain phosphatase"/>
    <property type="match status" value="1"/>
</dbReference>
<feature type="region of interest" description="Disordered" evidence="14">
    <location>
        <begin position="331"/>
        <end position="527"/>
    </location>
</feature>
<dbReference type="CDD" id="cd07521">
    <property type="entry name" value="HAD_FCP1-like"/>
    <property type="match status" value="1"/>
</dbReference>
<comment type="catalytic activity">
    <reaction evidence="12">
        <text>O-phospho-L-threonyl-[protein] + H2O = L-threonyl-[protein] + phosphate</text>
        <dbReference type="Rhea" id="RHEA:47004"/>
        <dbReference type="Rhea" id="RHEA-COMP:11060"/>
        <dbReference type="Rhea" id="RHEA-COMP:11605"/>
        <dbReference type="ChEBI" id="CHEBI:15377"/>
        <dbReference type="ChEBI" id="CHEBI:30013"/>
        <dbReference type="ChEBI" id="CHEBI:43474"/>
        <dbReference type="ChEBI" id="CHEBI:61977"/>
        <dbReference type="EC" id="3.1.3.16"/>
    </reaction>
</comment>
<keyword evidence="7" id="KW-0862">Zinc</keyword>
<dbReference type="Pfam" id="PF00651">
    <property type="entry name" value="BTB"/>
    <property type="match status" value="1"/>
</dbReference>
<dbReference type="FunFam" id="3.40.50.10190:FF:000007">
    <property type="entry name" value="RNA polymerase II subunit A C-terminal domain phosphatase"/>
    <property type="match status" value="1"/>
</dbReference>
<dbReference type="GO" id="GO:0005634">
    <property type="term" value="C:nucleus"/>
    <property type="evidence" value="ECO:0007669"/>
    <property type="project" value="UniProtKB-SubCell"/>
</dbReference>
<evidence type="ECO:0000256" key="1">
    <source>
        <dbReference type="ARBA" id="ARBA00004123"/>
    </source>
</evidence>
<dbReference type="InterPro" id="IPR036420">
    <property type="entry name" value="BRCT_dom_sf"/>
</dbReference>
<feature type="region of interest" description="Disordered" evidence="14">
    <location>
        <begin position="1159"/>
        <end position="1219"/>
    </location>
</feature>
<feature type="compositionally biased region" description="Polar residues" evidence="14">
    <location>
        <begin position="381"/>
        <end position="399"/>
    </location>
</feature>
<evidence type="ECO:0000256" key="5">
    <source>
        <dbReference type="ARBA" id="ARBA00022771"/>
    </source>
</evidence>
<evidence type="ECO:0000313" key="19">
    <source>
        <dbReference type="EMBL" id="KAG7325703.1"/>
    </source>
</evidence>
<feature type="compositionally biased region" description="Basic and acidic residues" evidence="14">
    <location>
        <begin position="742"/>
        <end position="752"/>
    </location>
</feature>
<proteinExistence type="predicted"/>
<dbReference type="Gene3D" id="3.40.50.1000">
    <property type="entry name" value="HAD superfamily/HAD-like"/>
    <property type="match status" value="1"/>
</dbReference>
<dbReference type="Proteomes" id="UP000824219">
    <property type="component" value="Linkage Group LG12"/>
</dbReference>
<dbReference type="InterPro" id="IPR039189">
    <property type="entry name" value="Fcp1"/>
</dbReference>
<evidence type="ECO:0000259" key="17">
    <source>
        <dbReference type="PROSITE" id="PS50172"/>
    </source>
</evidence>
<dbReference type="InterPro" id="IPR004274">
    <property type="entry name" value="FCP1_dom"/>
</dbReference>
<feature type="compositionally biased region" description="Low complexity" evidence="14">
    <location>
        <begin position="847"/>
        <end position="858"/>
    </location>
</feature>
<dbReference type="SMART" id="SM00225">
    <property type="entry name" value="BTB"/>
    <property type="match status" value="1"/>
</dbReference>